<dbReference type="SUPFAM" id="SSF54719">
    <property type="entry name" value="Fe,Mn superoxide dismutase (SOD), C-terminal domain"/>
    <property type="match status" value="1"/>
</dbReference>
<evidence type="ECO:0000313" key="3">
    <source>
        <dbReference type="EMBL" id="KAK0618119.1"/>
    </source>
</evidence>
<dbReference type="SUPFAM" id="SSF46609">
    <property type="entry name" value="Fe,Mn superoxide dismutase (SOD), N-terminal domain"/>
    <property type="match status" value="1"/>
</dbReference>
<keyword evidence="4" id="KW-1185">Reference proteome</keyword>
<evidence type="ECO:0000313" key="4">
    <source>
        <dbReference type="Proteomes" id="UP001174934"/>
    </source>
</evidence>
<organism evidence="3 4">
    <name type="scientific">Bombardia bombarda</name>
    <dbReference type="NCBI Taxonomy" id="252184"/>
    <lineage>
        <taxon>Eukaryota</taxon>
        <taxon>Fungi</taxon>
        <taxon>Dikarya</taxon>
        <taxon>Ascomycota</taxon>
        <taxon>Pezizomycotina</taxon>
        <taxon>Sordariomycetes</taxon>
        <taxon>Sordariomycetidae</taxon>
        <taxon>Sordariales</taxon>
        <taxon>Lasiosphaeriaceae</taxon>
        <taxon>Bombardia</taxon>
    </lineage>
</organism>
<dbReference type="InterPro" id="IPR036314">
    <property type="entry name" value="SOD_C_sf"/>
</dbReference>
<dbReference type="InterPro" id="IPR036324">
    <property type="entry name" value="Mn/Fe_SOD_N_sf"/>
</dbReference>
<dbReference type="Pfam" id="PF02777">
    <property type="entry name" value="Sod_Fe_C"/>
    <property type="match status" value="1"/>
</dbReference>
<dbReference type="GO" id="GO:0005737">
    <property type="term" value="C:cytoplasm"/>
    <property type="evidence" value="ECO:0007669"/>
    <property type="project" value="TreeGrafter"/>
</dbReference>
<proteinExistence type="predicted"/>
<evidence type="ECO:0000256" key="1">
    <source>
        <dbReference type="ARBA" id="ARBA00037226"/>
    </source>
</evidence>
<dbReference type="PANTHER" id="PTHR43595:SF2">
    <property type="entry name" value="SMALL RIBOSOMAL SUBUNIT PROTEIN MS42"/>
    <property type="match status" value="1"/>
</dbReference>
<comment type="function">
    <text evidence="1">Component of the mitochondrial ribosome (mitoribosome), a dedicated translation machinery responsible for the synthesis of mitochondrial genome-encoded proteins, including at least some of the essential transmembrane subunits of the mitochondrial respiratory chain. The mitoribosomes are attached to the mitochondrial inner membrane and translation products are cotranslationally integrated into the membrane.</text>
</comment>
<dbReference type="EMBL" id="JAULSR010000005">
    <property type="protein sequence ID" value="KAK0618119.1"/>
    <property type="molecule type" value="Genomic_DNA"/>
</dbReference>
<comment type="caution">
    <text evidence="3">The sequence shown here is derived from an EMBL/GenBank/DDBJ whole genome shotgun (WGS) entry which is preliminary data.</text>
</comment>
<dbReference type="PANTHER" id="PTHR43595">
    <property type="entry name" value="37S RIBOSOMAL PROTEIN S26, MITOCHONDRIAL"/>
    <property type="match status" value="1"/>
</dbReference>
<name>A0AA39WMH3_9PEZI</name>
<accession>A0AA39WMH3</accession>
<dbReference type="GO" id="GO:0046872">
    <property type="term" value="F:metal ion binding"/>
    <property type="evidence" value="ECO:0007669"/>
    <property type="project" value="InterPro"/>
</dbReference>
<dbReference type="Proteomes" id="UP001174934">
    <property type="component" value="Unassembled WGS sequence"/>
</dbReference>
<dbReference type="InterPro" id="IPR019832">
    <property type="entry name" value="Mn/Fe_SOD_C"/>
</dbReference>
<gene>
    <name evidence="3" type="ORF">B0T17DRAFT_509677</name>
</gene>
<reference evidence="3" key="1">
    <citation type="submission" date="2023-06" db="EMBL/GenBank/DDBJ databases">
        <title>Genome-scale phylogeny and comparative genomics of the fungal order Sordariales.</title>
        <authorList>
            <consortium name="Lawrence Berkeley National Laboratory"/>
            <person name="Hensen N."/>
            <person name="Bonometti L."/>
            <person name="Westerberg I."/>
            <person name="Brannstrom I.O."/>
            <person name="Guillou S."/>
            <person name="Cros-Aarteil S."/>
            <person name="Calhoun S."/>
            <person name="Haridas S."/>
            <person name="Kuo A."/>
            <person name="Mondo S."/>
            <person name="Pangilinan J."/>
            <person name="Riley R."/>
            <person name="LaButti K."/>
            <person name="Andreopoulos B."/>
            <person name="Lipzen A."/>
            <person name="Chen C."/>
            <person name="Yanf M."/>
            <person name="Daum C."/>
            <person name="Ng V."/>
            <person name="Clum A."/>
            <person name="Steindorff A."/>
            <person name="Ohm R."/>
            <person name="Martin F."/>
            <person name="Silar P."/>
            <person name="Natvig D."/>
            <person name="Lalanne C."/>
            <person name="Gautier V."/>
            <person name="Ament-velasquez S.L."/>
            <person name="Kruys A."/>
            <person name="Hutchinson M.I."/>
            <person name="Powell A.J."/>
            <person name="Barry K."/>
            <person name="Miller A.N."/>
            <person name="Grigoriev I.V."/>
            <person name="Debuchy R."/>
            <person name="Gladieux P."/>
            <person name="Thoren M.H."/>
            <person name="Johannesson H."/>
        </authorList>
    </citation>
    <scope>NUCLEOTIDE SEQUENCE</scope>
    <source>
        <strain evidence="3">SMH3391-2</strain>
    </source>
</reference>
<dbReference type="AlphaFoldDB" id="A0AA39WMH3"/>
<protein>
    <submittedName>
        <fullName evidence="3">Manganese/iron superoxide dismutase</fullName>
    </submittedName>
</protein>
<sequence length="310" mass="33807">MVRPTLLRIPRTLGGLGLTSSSAAAAPLSLSLSLPQRSRMHHVAPLTEDLAQGVPDLFTPQAFNIAWTQYQTMMIQGLNRTTAGTEFETKDVKLIVLSSARDPHQAAIFNYASMAHNNHFFFKHLSPAPVAIPDQLKHHLEQSFGSVETLRQEMVHTAAAMFGPGFVWLVKSARPGQPQRFQVLTTYLAGSPYPGAHWRQQSQDMNTAAGGGSPDAIKAGQQYLANSAYGAGARPSAADRRNSFAPGGTDVIPVLCLNTWEHVWLTDYGIGVDPSSGNSGKFGFASKWWDYINWQKVYEESGIAGKELVK</sequence>
<evidence type="ECO:0000259" key="2">
    <source>
        <dbReference type="Pfam" id="PF02777"/>
    </source>
</evidence>
<dbReference type="GO" id="GO:0004784">
    <property type="term" value="F:superoxide dismutase activity"/>
    <property type="evidence" value="ECO:0007669"/>
    <property type="project" value="InterPro"/>
</dbReference>
<dbReference type="Gene3D" id="3.55.40.20">
    <property type="entry name" value="Iron/manganese superoxide dismutase, C-terminal domain"/>
    <property type="match status" value="1"/>
</dbReference>
<feature type="domain" description="Manganese/iron superoxide dismutase C-terminal" evidence="2">
    <location>
        <begin position="135"/>
        <end position="191"/>
    </location>
</feature>